<feature type="domain" description="DUF427" evidence="2">
    <location>
        <begin position="40"/>
        <end position="130"/>
    </location>
</feature>
<keyword evidence="4" id="KW-1185">Reference proteome</keyword>
<evidence type="ECO:0000313" key="3">
    <source>
        <dbReference type="EMBL" id="NDV85786.1"/>
    </source>
</evidence>
<proteinExistence type="predicted"/>
<organism evidence="3 4">
    <name type="scientific">Aurantimonas aggregata</name>
    <dbReference type="NCBI Taxonomy" id="2047720"/>
    <lineage>
        <taxon>Bacteria</taxon>
        <taxon>Pseudomonadati</taxon>
        <taxon>Pseudomonadota</taxon>
        <taxon>Alphaproteobacteria</taxon>
        <taxon>Hyphomicrobiales</taxon>
        <taxon>Aurantimonadaceae</taxon>
        <taxon>Aurantimonas</taxon>
    </lineage>
</organism>
<evidence type="ECO:0000259" key="2">
    <source>
        <dbReference type="Pfam" id="PF04248"/>
    </source>
</evidence>
<dbReference type="InterPro" id="IPR007361">
    <property type="entry name" value="DUF427"/>
</dbReference>
<sequence>MRLTRPQRLPVTPDPVRPGQESVWDFPRPARLEPVSFHLVVQFAGRTIAETRRGFRAIETSHPPSYYFPPDDVAPGILKPSSARTLCEWKGGAVYFDLVLEGHDAHDAAWSYPRPAPDFAPATDYLAFYPGRVDACFVDGEKVVPQEGSFYGGWITSHVAGPFKGPPGTAGW</sequence>
<feature type="region of interest" description="Disordered" evidence="1">
    <location>
        <begin position="1"/>
        <end position="22"/>
    </location>
</feature>
<evidence type="ECO:0000256" key="1">
    <source>
        <dbReference type="SAM" id="MobiDB-lite"/>
    </source>
</evidence>
<reference evidence="3 4" key="1">
    <citation type="submission" date="2020-01" db="EMBL/GenBank/DDBJ databases">
        <title>Genomes of bacteria type strains.</title>
        <authorList>
            <person name="Chen J."/>
            <person name="Zhu S."/>
            <person name="Chen J."/>
        </authorList>
    </citation>
    <scope>NUCLEOTIDE SEQUENCE [LARGE SCALE GENOMIC DNA]</scope>
    <source>
        <strain evidence="3 4">KCTC 52919</strain>
    </source>
</reference>
<dbReference type="InterPro" id="IPR038694">
    <property type="entry name" value="DUF427_sf"/>
</dbReference>
<dbReference type="EMBL" id="JAAAMJ010000001">
    <property type="protein sequence ID" value="NDV85786.1"/>
    <property type="molecule type" value="Genomic_DNA"/>
</dbReference>
<accession>A0A6L9MDQ9</accession>
<dbReference type="Pfam" id="PF04248">
    <property type="entry name" value="NTP_transf_9"/>
    <property type="match status" value="1"/>
</dbReference>
<protein>
    <submittedName>
        <fullName evidence="3">DUF427 domain-containing protein</fullName>
    </submittedName>
</protein>
<dbReference type="AlphaFoldDB" id="A0A6L9MDQ9"/>
<dbReference type="PANTHER" id="PTHR43058:SF1">
    <property type="entry name" value="DUF427 DOMAIN-CONTAINING PROTEIN"/>
    <property type="match status" value="1"/>
</dbReference>
<name>A0A6L9MDQ9_9HYPH</name>
<dbReference type="Proteomes" id="UP000476332">
    <property type="component" value="Unassembled WGS sequence"/>
</dbReference>
<evidence type="ECO:0000313" key="4">
    <source>
        <dbReference type="Proteomes" id="UP000476332"/>
    </source>
</evidence>
<gene>
    <name evidence="3" type="ORF">GTW51_03620</name>
</gene>
<dbReference type="PANTHER" id="PTHR43058">
    <property type="entry name" value="SLR0655 PROTEIN"/>
    <property type="match status" value="1"/>
</dbReference>
<comment type="caution">
    <text evidence="3">The sequence shown here is derived from an EMBL/GenBank/DDBJ whole genome shotgun (WGS) entry which is preliminary data.</text>
</comment>
<dbReference type="Gene3D" id="2.170.150.40">
    <property type="entry name" value="Domain of unknown function (DUF427)"/>
    <property type="match status" value="1"/>
</dbReference>